<dbReference type="GO" id="GO:0003964">
    <property type="term" value="F:RNA-directed DNA polymerase activity"/>
    <property type="evidence" value="ECO:0007669"/>
    <property type="project" value="UniProtKB-KW"/>
</dbReference>
<dbReference type="GO" id="GO:0016787">
    <property type="term" value="F:hydrolase activity"/>
    <property type="evidence" value="ECO:0007669"/>
    <property type="project" value="UniProtKB-KW"/>
</dbReference>
<dbReference type="CDD" id="cd09274">
    <property type="entry name" value="RNase_HI_RT_Ty3"/>
    <property type="match status" value="1"/>
</dbReference>
<keyword evidence="2" id="KW-0548">Nucleotidyltransferase</keyword>
<evidence type="ECO:0000256" key="2">
    <source>
        <dbReference type="ARBA" id="ARBA00022695"/>
    </source>
</evidence>
<dbReference type="Pfam" id="PF17917">
    <property type="entry name" value="RT_RNaseH"/>
    <property type="match status" value="1"/>
</dbReference>
<accession>A0A7E4VXZ1</accession>
<dbReference type="InterPro" id="IPR043502">
    <property type="entry name" value="DNA/RNA_pol_sf"/>
</dbReference>
<dbReference type="PANTHER" id="PTHR37984">
    <property type="entry name" value="PROTEIN CBG26694"/>
    <property type="match status" value="1"/>
</dbReference>
<evidence type="ECO:0000256" key="1">
    <source>
        <dbReference type="ARBA" id="ARBA00022679"/>
    </source>
</evidence>
<dbReference type="WBParaSite" id="Pan_g478.t1">
    <property type="protein sequence ID" value="Pan_g478.t1"/>
    <property type="gene ID" value="Pan_g478"/>
</dbReference>
<evidence type="ECO:0000256" key="3">
    <source>
        <dbReference type="ARBA" id="ARBA00022722"/>
    </source>
</evidence>
<sequence length="179" mass="20299">YFIAKKCSESEQNYSVLQLEALAIVVAVRRLRMFIMGANVIVRTDHQPLLAMFKEQNSAQLVRWKLELQAYAGLRIEFVKGKANVVADALSRLPHTIDQGSHTEVLEAAIMVVEAMPTNDTEWEAAFGKDPDYAQLKRDANTEDGIELKGHKYVSKGSRLWRIDKNGQELQVVPQVFRK</sequence>
<organism evidence="8 9">
    <name type="scientific">Panagrellus redivivus</name>
    <name type="common">Microworm</name>
    <dbReference type="NCBI Taxonomy" id="6233"/>
    <lineage>
        <taxon>Eukaryota</taxon>
        <taxon>Metazoa</taxon>
        <taxon>Ecdysozoa</taxon>
        <taxon>Nematoda</taxon>
        <taxon>Chromadorea</taxon>
        <taxon>Rhabditida</taxon>
        <taxon>Tylenchina</taxon>
        <taxon>Panagrolaimomorpha</taxon>
        <taxon>Panagrolaimoidea</taxon>
        <taxon>Panagrolaimidae</taxon>
        <taxon>Panagrellus</taxon>
    </lineage>
</organism>
<evidence type="ECO:0000256" key="4">
    <source>
        <dbReference type="ARBA" id="ARBA00022759"/>
    </source>
</evidence>
<reference evidence="8" key="1">
    <citation type="journal article" date="2013" name="Genetics">
        <title>The draft genome and transcriptome of Panagrellus redivivus are shaped by the harsh demands of a free-living lifestyle.</title>
        <authorList>
            <person name="Srinivasan J."/>
            <person name="Dillman A.R."/>
            <person name="Macchietto M.G."/>
            <person name="Heikkinen L."/>
            <person name="Lakso M."/>
            <person name="Fracchia K.M."/>
            <person name="Antoshechkin I."/>
            <person name="Mortazavi A."/>
            <person name="Wong G."/>
            <person name="Sternberg P.W."/>
        </authorList>
    </citation>
    <scope>NUCLEOTIDE SEQUENCE [LARGE SCALE GENOMIC DNA]</scope>
    <source>
        <strain evidence="8">MT8872</strain>
    </source>
</reference>
<evidence type="ECO:0000256" key="6">
    <source>
        <dbReference type="ARBA" id="ARBA00022918"/>
    </source>
</evidence>
<feature type="domain" description="Reverse transcriptase RNase H-like" evidence="7">
    <location>
        <begin position="2"/>
        <end position="71"/>
    </location>
</feature>
<keyword evidence="6" id="KW-0695">RNA-directed DNA polymerase</keyword>
<dbReference type="InterPro" id="IPR041373">
    <property type="entry name" value="RT_RNaseH"/>
</dbReference>
<dbReference type="GO" id="GO:0004519">
    <property type="term" value="F:endonuclease activity"/>
    <property type="evidence" value="ECO:0007669"/>
    <property type="project" value="UniProtKB-KW"/>
</dbReference>
<keyword evidence="4" id="KW-0255">Endonuclease</keyword>
<dbReference type="AlphaFoldDB" id="A0A7E4VXZ1"/>
<dbReference type="Proteomes" id="UP000492821">
    <property type="component" value="Unassembled WGS sequence"/>
</dbReference>
<name>A0A7E4VXZ1_PANRE</name>
<evidence type="ECO:0000313" key="8">
    <source>
        <dbReference type="Proteomes" id="UP000492821"/>
    </source>
</evidence>
<evidence type="ECO:0000256" key="5">
    <source>
        <dbReference type="ARBA" id="ARBA00022801"/>
    </source>
</evidence>
<dbReference type="InterPro" id="IPR050951">
    <property type="entry name" value="Retrovirus_Pol_polyprotein"/>
</dbReference>
<evidence type="ECO:0000313" key="9">
    <source>
        <dbReference type="WBParaSite" id="Pan_g478.t1"/>
    </source>
</evidence>
<keyword evidence="5" id="KW-0378">Hydrolase</keyword>
<dbReference type="PANTHER" id="PTHR37984:SF5">
    <property type="entry name" value="PROTEIN NYNRIN-LIKE"/>
    <property type="match status" value="1"/>
</dbReference>
<reference evidence="9" key="2">
    <citation type="submission" date="2020-10" db="UniProtKB">
        <authorList>
            <consortium name="WormBaseParasite"/>
        </authorList>
    </citation>
    <scope>IDENTIFICATION</scope>
</reference>
<proteinExistence type="predicted"/>
<evidence type="ECO:0000259" key="7">
    <source>
        <dbReference type="Pfam" id="PF17917"/>
    </source>
</evidence>
<dbReference type="SUPFAM" id="SSF56672">
    <property type="entry name" value="DNA/RNA polymerases"/>
    <property type="match status" value="1"/>
</dbReference>
<protein>
    <submittedName>
        <fullName evidence="9">RT_RNaseH domain-containing protein</fullName>
    </submittedName>
</protein>
<keyword evidence="1" id="KW-0808">Transferase</keyword>
<keyword evidence="3" id="KW-0540">Nuclease</keyword>
<keyword evidence="8" id="KW-1185">Reference proteome</keyword>